<organism evidence="3 4">
    <name type="scientific">Oryza rufipogon</name>
    <name type="common">Brownbeard rice</name>
    <name type="synonym">Asian wild rice</name>
    <dbReference type="NCBI Taxonomy" id="4529"/>
    <lineage>
        <taxon>Eukaryota</taxon>
        <taxon>Viridiplantae</taxon>
        <taxon>Streptophyta</taxon>
        <taxon>Embryophyta</taxon>
        <taxon>Tracheophyta</taxon>
        <taxon>Spermatophyta</taxon>
        <taxon>Magnoliopsida</taxon>
        <taxon>Liliopsida</taxon>
        <taxon>Poales</taxon>
        <taxon>Poaceae</taxon>
        <taxon>BOP clade</taxon>
        <taxon>Oryzoideae</taxon>
        <taxon>Oryzeae</taxon>
        <taxon>Oryzinae</taxon>
        <taxon>Oryza</taxon>
    </lineage>
</organism>
<protein>
    <submittedName>
        <fullName evidence="3">Uncharacterized protein</fullName>
    </submittedName>
</protein>
<feature type="compositionally biased region" description="Basic residues" evidence="1">
    <location>
        <begin position="96"/>
        <end position="118"/>
    </location>
</feature>
<feature type="region of interest" description="Disordered" evidence="1">
    <location>
        <begin position="27"/>
        <end position="73"/>
    </location>
</feature>
<keyword evidence="4" id="KW-1185">Reference proteome</keyword>
<keyword evidence="2" id="KW-0732">Signal</keyword>
<evidence type="ECO:0000313" key="3">
    <source>
        <dbReference type="EnsemblPlants" id="ORUFI10G00130.1"/>
    </source>
</evidence>
<feature type="region of interest" description="Disordered" evidence="1">
    <location>
        <begin position="90"/>
        <end position="121"/>
    </location>
</feature>
<name>A0A0E0QVI1_ORYRU</name>
<dbReference type="HOGENOM" id="CLU_1534984_0_0_1"/>
<proteinExistence type="predicted"/>
<evidence type="ECO:0000256" key="1">
    <source>
        <dbReference type="SAM" id="MobiDB-lite"/>
    </source>
</evidence>
<feature type="signal peptide" evidence="2">
    <location>
        <begin position="1"/>
        <end position="18"/>
    </location>
</feature>
<accession>A0A0E0QVI1</accession>
<feature type="compositionally biased region" description="Basic and acidic residues" evidence="1">
    <location>
        <begin position="31"/>
        <end position="49"/>
    </location>
</feature>
<evidence type="ECO:0000313" key="4">
    <source>
        <dbReference type="Proteomes" id="UP000008022"/>
    </source>
</evidence>
<dbReference type="Proteomes" id="UP000008022">
    <property type="component" value="Unassembled WGS sequence"/>
</dbReference>
<dbReference type="AlphaFoldDB" id="A0A0E0QVI1"/>
<reference evidence="3" key="2">
    <citation type="submission" date="2015-06" db="UniProtKB">
        <authorList>
            <consortium name="EnsemblPlants"/>
        </authorList>
    </citation>
    <scope>IDENTIFICATION</scope>
</reference>
<dbReference type="EnsemblPlants" id="ORUFI10G00130.1">
    <property type="protein sequence ID" value="ORUFI10G00130.1"/>
    <property type="gene ID" value="ORUFI10G00130"/>
</dbReference>
<evidence type="ECO:0000256" key="2">
    <source>
        <dbReference type="SAM" id="SignalP"/>
    </source>
</evidence>
<feature type="chain" id="PRO_5002371653" evidence="2">
    <location>
        <begin position="19"/>
        <end position="175"/>
    </location>
</feature>
<reference evidence="4" key="1">
    <citation type="submission" date="2013-06" db="EMBL/GenBank/DDBJ databases">
        <authorList>
            <person name="Zhao Q."/>
        </authorList>
    </citation>
    <scope>NUCLEOTIDE SEQUENCE</scope>
    <source>
        <strain evidence="4">cv. W1943</strain>
    </source>
</reference>
<dbReference type="Gramene" id="ORUFI10G00130.1">
    <property type="protein sequence ID" value="ORUFI10G00130.1"/>
    <property type="gene ID" value="ORUFI10G00130"/>
</dbReference>
<sequence>MGPTSLSLFLFLFPSLSGFSPHIFQTVDTEGNGRDGGSHEAEARSERWRGGRRRRGRSSGAADGVGARRGGAADGVGEVGAVAWRTASTRSERWRGGRRRRSEGRRGGRCRRGRRARRTASAVGRGGAVDGVGVVGRGGVVDGVDVVGVEARWRGNGQRSLLVPAAVLLPLSFLP</sequence>